<dbReference type="RefSeq" id="WP_253886959.1">
    <property type="nucleotide sequence ID" value="NZ_BAAAVB010000013.1"/>
</dbReference>
<dbReference type="EMBL" id="JAMTCO010000006">
    <property type="protein sequence ID" value="MCP2269974.1"/>
    <property type="molecule type" value="Genomic_DNA"/>
</dbReference>
<organism evidence="1 2">
    <name type="scientific">Actinokineospora diospyrosa</name>
    <dbReference type="NCBI Taxonomy" id="103728"/>
    <lineage>
        <taxon>Bacteria</taxon>
        <taxon>Bacillati</taxon>
        <taxon>Actinomycetota</taxon>
        <taxon>Actinomycetes</taxon>
        <taxon>Pseudonocardiales</taxon>
        <taxon>Pseudonocardiaceae</taxon>
        <taxon>Actinokineospora</taxon>
    </lineage>
</organism>
<evidence type="ECO:0000313" key="1">
    <source>
        <dbReference type="EMBL" id="MCP2269974.1"/>
    </source>
</evidence>
<evidence type="ECO:0000313" key="2">
    <source>
        <dbReference type="Proteomes" id="UP001205185"/>
    </source>
</evidence>
<accession>A0ABT1IBN9</accession>
<name>A0ABT1IBN9_9PSEU</name>
<protein>
    <recommendedName>
        <fullName evidence="3">Sugar lactone lactonase YvrE</fullName>
    </recommendedName>
</protein>
<dbReference type="Gene3D" id="2.130.10.10">
    <property type="entry name" value="YVTN repeat-like/Quinoprotein amine dehydrogenase"/>
    <property type="match status" value="1"/>
</dbReference>
<keyword evidence="2" id="KW-1185">Reference proteome</keyword>
<sequence>MTDRCVAALPSGWLVLGEAGLVEIADDGARHVRGQVALAGERAQRERLALHTSADGRFAAVVADYGQAGAVVDLTTGTTTFELDRGDYCAAVTPFPIAFVGSGVETVLVAASQWNRLDLYDPATGGLLTAREFDEDDELDYFHGALTASPSGRWLLDDGWVWQPAAAQVVIDVAAWRAGEVYAAEADLSVGYPRHWDRPVAWLDDGLVAVQGNENLTVVEVPSGRTKWTVDGVEGPMWSHRGVLHVAAPDGLEIFSTATRARVAALAGFRPVAQNRATGALAEVADGVLRSWQP</sequence>
<proteinExistence type="predicted"/>
<comment type="caution">
    <text evidence="1">The sequence shown here is derived from an EMBL/GenBank/DDBJ whole genome shotgun (WGS) entry which is preliminary data.</text>
</comment>
<dbReference type="InterPro" id="IPR011044">
    <property type="entry name" value="Quino_amine_DH_bsu"/>
</dbReference>
<dbReference type="InterPro" id="IPR015943">
    <property type="entry name" value="WD40/YVTN_repeat-like_dom_sf"/>
</dbReference>
<gene>
    <name evidence="1" type="ORF">LV75_002475</name>
</gene>
<dbReference type="Proteomes" id="UP001205185">
    <property type="component" value="Unassembled WGS sequence"/>
</dbReference>
<evidence type="ECO:0008006" key="3">
    <source>
        <dbReference type="Google" id="ProtNLM"/>
    </source>
</evidence>
<dbReference type="SUPFAM" id="SSF50969">
    <property type="entry name" value="YVTN repeat-like/Quinoprotein amine dehydrogenase"/>
    <property type="match status" value="1"/>
</dbReference>
<reference evidence="1 2" key="1">
    <citation type="submission" date="2022-06" db="EMBL/GenBank/DDBJ databases">
        <title>Genomic Encyclopedia of Archaeal and Bacterial Type Strains, Phase II (KMG-II): from individual species to whole genera.</title>
        <authorList>
            <person name="Goeker M."/>
        </authorList>
    </citation>
    <scope>NUCLEOTIDE SEQUENCE [LARGE SCALE GENOMIC DNA]</scope>
    <source>
        <strain evidence="1 2">DSM 44255</strain>
    </source>
</reference>